<organism evidence="1 2">
    <name type="scientific">Paracoccus denitrificans</name>
    <dbReference type="NCBI Taxonomy" id="266"/>
    <lineage>
        <taxon>Bacteria</taxon>
        <taxon>Pseudomonadati</taxon>
        <taxon>Pseudomonadota</taxon>
        <taxon>Alphaproteobacteria</taxon>
        <taxon>Rhodobacterales</taxon>
        <taxon>Paracoccaceae</taxon>
        <taxon>Paracoccus</taxon>
    </lineage>
</organism>
<accession>A0A533I250</accession>
<proteinExistence type="predicted"/>
<gene>
    <name evidence="1" type="ORF">DI616_14015</name>
</gene>
<dbReference type="AlphaFoldDB" id="A0A533I250"/>
<evidence type="ECO:0000313" key="1">
    <source>
        <dbReference type="EMBL" id="TKW65726.1"/>
    </source>
</evidence>
<dbReference type="PANTHER" id="PTHR10443">
    <property type="entry name" value="MICROSOMAL DIPEPTIDASE"/>
    <property type="match status" value="1"/>
</dbReference>
<dbReference type="PROSITE" id="PS51365">
    <property type="entry name" value="RENAL_DIPEPTIDASE_2"/>
    <property type="match status" value="1"/>
</dbReference>
<protein>
    <submittedName>
        <fullName evidence="1">Peptidase</fullName>
    </submittedName>
</protein>
<comment type="caution">
    <text evidence="1">The sequence shown here is derived from an EMBL/GenBank/DDBJ whole genome shotgun (WGS) entry which is preliminary data.</text>
</comment>
<dbReference type="GO" id="GO:0006508">
    <property type="term" value="P:proteolysis"/>
    <property type="evidence" value="ECO:0007669"/>
    <property type="project" value="InterPro"/>
</dbReference>
<name>A0A533I250_PARDE</name>
<reference evidence="1 2" key="1">
    <citation type="journal article" date="2017" name="Nat. Commun.">
        <title>In situ click chemistry generation of cyclooxygenase-2 inhibitors.</title>
        <authorList>
            <person name="Bhardwaj A."/>
            <person name="Kaur J."/>
            <person name="Wuest M."/>
            <person name="Wuest F."/>
        </authorList>
    </citation>
    <scope>NUCLEOTIDE SEQUENCE [LARGE SCALE GENOMIC DNA]</scope>
    <source>
        <strain evidence="1">S2_012_000_R3_94</strain>
    </source>
</reference>
<dbReference type="InterPro" id="IPR032466">
    <property type="entry name" value="Metal_Hydrolase"/>
</dbReference>
<dbReference type="Gene3D" id="3.20.20.140">
    <property type="entry name" value="Metal-dependent hydrolases"/>
    <property type="match status" value="1"/>
</dbReference>
<dbReference type="GO" id="GO:0070573">
    <property type="term" value="F:metallodipeptidase activity"/>
    <property type="evidence" value="ECO:0007669"/>
    <property type="project" value="InterPro"/>
</dbReference>
<evidence type="ECO:0000313" key="2">
    <source>
        <dbReference type="Proteomes" id="UP000315344"/>
    </source>
</evidence>
<dbReference type="Proteomes" id="UP000315344">
    <property type="component" value="Unassembled WGS sequence"/>
</dbReference>
<dbReference type="Pfam" id="PF01244">
    <property type="entry name" value="Peptidase_M19"/>
    <property type="match status" value="1"/>
</dbReference>
<dbReference type="PANTHER" id="PTHR10443:SF12">
    <property type="entry name" value="DIPEPTIDASE"/>
    <property type="match status" value="1"/>
</dbReference>
<dbReference type="EMBL" id="VAFL01000011">
    <property type="protein sequence ID" value="TKW65726.1"/>
    <property type="molecule type" value="Genomic_DNA"/>
</dbReference>
<dbReference type="CDD" id="cd01301">
    <property type="entry name" value="rDP_like"/>
    <property type="match status" value="1"/>
</dbReference>
<dbReference type="SUPFAM" id="SSF51556">
    <property type="entry name" value="Metallo-dependent hydrolases"/>
    <property type="match status" value="1"/>
</dbReference>
<dbReference type="InterPro" id="IPR008257">
    <property type="entry name" value="Pept_M19"/>
</dbReference>
<sequence length="349" mass="37442">MIPVFDGHNDFLQRLVANDADPLSIWQKGDGTGHIDLPRLRQGGMFGGFFALWAPSPPDDDGIDWHARQEVPPYAVPLAGPIPTDAATEHMLRLAGRLDALERSGTLSICRSVDEILTAKQAGRIAAIMHMEGAEGIADPDTLHVWHRAGLRSLGPVWSRENAYGHGVPFAFPADPDTGPGLSDAGKTLVQECENLRILVDLAHLNAKGIEDVARISGAPLVSTHSGAHAVAASTRNLTDAQLELIAGTGGLVGLNFAAGFAREDGRRLSFDGYDPYLRHLDHLIAKLGEDGVALGSDFDGALMPTDLADAAALPGLLTAMARHGYGAELVEKLAWKNWMSLLRRTWER</sequence>